<evidence type="ECO:0000313" key="16">
    <source>
        <dbReference type="Proteomes" id="UP000593567"/>
    </source>
</evidence>
<dbReference type="GO" id="GO:0070628">
    <property type="term" value="F:proteasome binding"/>
    <property type="evidence" value="ECO:0007669"/>
    <property type="project" value="InterPro"/>
</dbReference>
<gene>
    <name evidence="15" type="ORF">EB796_013563</name>
</gene>
<reference evidence="15" key="1">
    <citation type="submission" date="2020-06" db="EMBL/GenBank/DDBJ databases">
        <title>Draft genome of Bugula neritina, a colonial animal packing powerful symbionts and potential medicines.</title>
        <authorList>
            <person name="Rayko M."/>
        </authorList>
    </citation>
    <scope>NUCLEOTIDE SEQUENCE [LARGE SCALE GENOMIC DNA]</scope>
    <source>
        <strain evidence="15">Kwan_BN1</strain>
    </source>
</reference>
<evidence type="ECO:0000256" key="11">
    <source>
        <dbReference type="ARBA" id="ARBA00024805"/>
    </source>
</evidence>
<dbReference type="InterPro" id="IPR021625">
    <property type="entry name" value="PI31_Prot_N"/>
</dbReference>
<keyword evidence="16" id="KW-1185">Reference proteome</keyword>
<evidence type="ECO:0000256" key="5">
    <source>
        <dbReference type="ARBA" id="ARBA00022481"/>
    </source>
</evidence>
<evidence type="ECO:0000256" key="3">
    <source>
        <dbReference type="ARBA" id="ARBA00006405"/>
    </source>
</evidence>
<evidence type="ECO:0000256" key="9">
    <source>
        <dbReference type="ARBA" id="ARBA00022942"/>
    </source>
</evidence>
<comment type="function">
    <text evidence="11">Plays an important role in control of proteasome function. Inhibits the hydrolysis of protein and peptide substrates by the 20S proteasome. Also inhibits the activation of the proteasome by the proteasome regulatory proteins PA700 and PA28.</text>
</comment>
<feature type="compositionally biased region" description="Polar residues" evidence="12">
    <location>
        <begin position="199"/>
        <end position="208"/>
    </location>
</feature>
<feature type="domain" description="PI31 proteasome regulator C-terminal" evidence="13">
    <location>
        <begin position="248"/>
        <end position="315"/>
    </location>
</feature>
<dbReference type="Pfam" id="PF11566">
    <property type="entry name" value="PI31_Prot_N"/>
    <property type="match status" value="1"/>
</dbReference>
<dbReference type="Gene3D" id="3.40.1000.30">
    <property type="match status" value="1"/>
</dbReference>
<dbReference type="Proteomes" id="UP000593567">
    <property type="component" value="Unassembled WGS sequence"/>
</dbReference>
<dbReference type="PANTHER" id="PTHR13266:SF1">
    <property type="entry name" value="PROTEASOME INHIBITOR PI31 SUBUNIT"/>
    <property type="match status" value="1"/>
</dbReference>
<dbReference type="Pfam" id="PF08577">
    <property type="entry name" value="PI31_Prot_C"/>
    <property type="match status" value="1"/>
</dbReference>
<keyword evidence="9" id="KW-0647">Proteasome</keyword>
<proteinExistence type="inferred from homology"/>
<evidence type="ECO:0000256" key="12">
    <source>
        <dbReference type="SAM" id="MobiDB-lite"/>
    </source>
</evidence>
<keyword evidence="7" id="KW-0597">Phosphoprotein</keyword>
<evidence type="ECO:0000256" key="7">
    <source>
        <dbReference type="ARBA" id="ARBA00022553"/>
    </source>
</evidence>
<keyword evidence="10" id="KW-0007">Acetylation</keyword>
<feature type="compositionally biased region" description="Low complexity" evidence="12">
    <location>
        <begin position="219"/>
        <end position="236"/>
    </location>
</feature>
<keyword evidence="5" id="KW-0488">Methylation</keyword>
<accession>A0A7J7JP83</accession>
<comment type="caution">
    <text evidence="15">The sequence shown here is derived from an EMBL/GenBank/DDBJ whole genome shotgun (WGS) entry which is preliminary data.</text>
</comment>
<dbReference type="GO" id="GO:0005783">
    <property type="term" value="C:endoplasmic reticulum"/>
    <property type="evidence" value="ECO:0007669"/>
    <property type="project" value="UniProtKB-SubCell"/>
</dbReference>
<organism evidence="15 16">
    <name type="scientific">Bugula neritina</name>
    <name type="common">Brown bryozoan</name>
    <name type="synonym">Sertularia neritina</name>
    <dbReference type="NCBI Taxonomy" id="10212"/>
    <lineage>
        <taxon>Eukaryota</taxon>
        <taxon>Metazoa</taxon>
        <taxon>Spiralia</taxon>
        <taxon>Lophotrochozoa</taxon>
        <taxon>Bryozoa</taxon>
        <taxon>Gymnolaemata</taxon>
        <taxon>Cheilostomatida</taxon>
        <taxon>Flustrina</taxon>
        <taxon>Buguloidea</taxon>
        <taxon>Bugulidae</taxon>
        <taxon>Bugula</taxon>
    </lineage>
</organism>
<dbReference type="EMBL" id="VXIV02001988">
    <property type="protein sequence ID" value="KAF6028130.1"/>
    <property type="molecule type" value="Genomic_DNA"/>
</dbReference>
<dbReference type="InterPro" id="IPR045128">
    <property type="entry name" value="PI31-like"/>
</dbReference>
<evidence type="ECO:0000256" key="8">
    <source>
        <dbReference type="ARBA" id="ARBA00022824"/>
    </source>
</evidence>
<dbReference type="PANTHER" id="PTHR13266">
    <property type="entry name" value="PROTEASOME INHIBITOR"/>
    <property type="match status" value="1"/>
</dbReference>
<dbReference type="OrthoDB" id="68090at2759"/>
<keyword evidence="6" id="KW-0963">Cytoplasm</keyword>
<comment type="subcellular location">
    <subcellularLocation>
        <location evidence="2">Cytoplasm</location>
    </subcellularLocation>
    <subcellularLocation>
        <location evidence="1">Endoplasmic reticulum</location>
    </subcellularLocation>
</comment>
<evidence type="ECO:0000256" key="1">
    <source>
        <dbReference type="ARBA" id="ARBA00004240"/>
    </source>
</evidence>
<dbReference type="GO" id="GO:0043161">
    <property type="term" value="P:proteasome-mediated ubiquitin-dependent protein catabolic process"/>
    <property type="evidence" value="ECO:0007669"/>
    <property type="project" value="InterPro"/>
</dbReference>
<keyword evidence="8" id="KW-0256">Endoplasmic reticulum</keyword>
<dbReference type="InterPro" id="IPR013886">
    <property type="entry name" value="PI31_Prot_C"/>
</dbReference>
<protein>
    <recommendedName>
        <fullName evidence="4">Proteasome inhibitor PI31 subunit</fullName>
    </recommendedName>
</protein>
<evidence type="ECO:0000256" key="4">
    <source>
        <dbReference type="ARBA" id="ARBA00015575"/>
    </source>
</evidence>
<feature type="compositionally biased region" description="Basic and acidic residues" evidence="12">
    <location>
        <begin position="209"/>
        <end position="218"/>
    </location>
</feature>
<evidence type="ECO:0000259" key="13">
    <source>
        <dbReference type="Pfam" id="PF08577"/>
    </source>
</evidence>
<feature type="compositionally biased region" description="Polar residues" evidence="12">
    <location>
        <begin position="237"/>
        <end position="247"/>
    </location>
</feature>
<feature type="compositionally biased region" description="Basic and acidic residues" evidence="12">
    <location>
        <begin position="319"/>
        <end position="338"/>
    </location>
</feature>
<name>A0A7J7JP83_BUGNE</name>
<comment type="similarity">
    <text evidence="3">Belongs to the proteasome inhibitor PI31 family.</text>
</comment>
<feature type="region of interest" description="Disordered" evidence="12">
    <location>
        <begin position="290"/>
        <end position="344"/>
    </location>
</feature>
<evidence type="ECO:0000256" key="6">
    <source>
        <dbReference type="ARBA" id="ARBA00022490"/>
    </source>
</evidence>
<dbReference type="GO" id="GO:0000502">
    <property type="term" value="C:proteasome complex"/>
    <property type="evidence" value="ECO:0007669"/>
    <property type="project" value="UniProtKB-KW"/>
</dbReference>
<evidence type="ECO:0000313" key="15">
    <source>
        <dbReference type="EMBL" id="KAF6028130.1"/>
    </source>
</evidence>
<evidence type="ECO:0000256" key="2">
    <source>
        <dbReference type="ARBA" id="ARBA00004496"/>
    </source>
</evidence>
<dbReference type="GO" id="GO:0004866">
    <property type="term" value="F:endopeptidase inhibitor activity"/>
    <property type="evidence" value="ECO:0007669"/>
    <property type="project" value="InterPro"/>
</dbReference>
<evidence type="ECO:0000259" key="14">
    <source>
        <dbReference type="Pfam" id="PF11566"/>
    </source>
</evidence>
<evidence type="ECO:0000256" key="10">
    <source>
        <dbReference type="ARBA" id="ARBA00022990"/>
    </source>
</evidence>
<feature type="domain" description="PI31 proteasome regulator N-terminal" evidence="14">
    <location>
        <begin position="73"/>
        <end position="171"/>
    </location>
</feature>
<feature type="region of interest" description="Disordered" evidence="12">
    <location>
        <begin position="196"/>
        <end position="257"/>
    </location>
</feature>
<dbReference type="AlphaFoldDB" id="A0A7J7JP83"/>
<sequence length="344" mass="37723">MTTAMGAAIAYHIINLSKHTFDKGTVVKLDSLSVNIPYKTKVQALFPISIFHRCQRSSVMEIPGLELLFSSISSSLTNKLDSLVALVHWLIVKENAKCLQDSEGSKLGELLPPGWNADPNEYTLRYVANGKRYVLKVIRVDQTALLHFMEEDSDRLAVLNINIDDVISSEYSQFDRAFVDLELFHGKFKSEIGPIVTVPSGTSSQQSSQRHDPLRADLSEPTPSEPTPLEQTPSEQILSEPTPSEQIHTGVDPFNVGVGDLDPLRAGRGGGGMIFDPFRGGSRGGFRGGIRPGAGGSFLPPGSVPPGARFDPFGPDIEDDRRNPFRSGPRPDHMRPPDFEDPFM</sequence>